<keyword evidence="4" id="KW-0808">Transferase</keyword>
<keyword evidence="11" id="KW-0812">Transmembrane</keyword>
<keyword evidence="3" id="KW-0433">Leucine-rich repeat</keyword>
<dbReference type="Pfam" id="PF12799">
    <property type="entry name" value="LRR_4"/>
    <property type="match status" value="2"/>
</dbReference>
<keyword evidence="5" id="KW-0677">Repeat</keyword>
<dbReference type="EMBL" id="JAHBCL010000014">
    <property type="protein sequence ID" value="MBS7526924.1"/>
    <property type="molecule type" value="Genomic_DNA"/>
</dbReference>
<reference evidence="13 14" key="1">
    <citation type="submission" date="2021-05" db="EMBL/GenBank/DDBJ databases">
        <title>Fusibacter ferrireducens sp. nov., an anaerobic, sulfur- and Fe-reducing bacterium isolated from the mangrove sediment.</title>
        <authorList>
            <person name="Qiu D."/>
        </authorList>
    </citation>
    <scope>NUCLEOTIDE SEQUENCE [LARGE SCALE GENOMIC DNA]</scope>
    <source>
        <strain evidence="13 14">DSM 12116</strain>
    </source>
</reference>
<evidence type="ECO:0000256" key="10">
    <source>
        <dbReference type="ARBA" id="ARBA00048679"/>
    </source>
</evidence>
<keyword evidence="7 13" id="KW-0418">Kinase</keyword>
<evidence type="ECO:0000256" key="2">
    <source>
        <dbReference type="ARBA" id="ARBA00022527"/>
    </source>
</evidence>
<dbReference type="InterPro" id="IPR011009">
    <property type="entry name" value="Kinase-like_dom_sf"/>
</dbReference>
<evidence type="ECO:0000256" key="11">
    <source>
        <dbReference type="SAM" id="Phobius"/>
    </source>
</evidence>
<dbReference type="RefSeq" id="WP_213236785.1">
    <property type="nucleotide sequence ID" value="NZ_JAHBCL010000014.1"/>
</dbReference>
<keyword evidence="8" id="KW-0067">ATP-binding</keyword>
<keyword evidence="6" id="KW-0547">Nucleotide-binding</keyword>
<dbReference type="InterPro" id="IPR000719">
    <property type="entry name" value="Prot_kinase_dom"/>
</dbReference>
<dbReference type="SUPFAM" id="SSF52058">
    <property type="entry name" value="L domain-like"/>
    <property type="match status" value="1"/>
</dbReference>
<dbReference type="InterPro" id="IPR032675">
    <property type="entry name" value="LRR_dom_sf"/>
</dbReference>
<sequence length="553" mass="63262">MKGFKAFYRSQLDEDIENARIPSEMKSKYDLSECIAHTDNSTTYLIVHKVLKTKYVLKIYHSIYQAKEYEFLSKLDHPGIPKIIDIETDHDRTIIIEEFINGKTLNTYISEDEHFTEKKLLDLFLKTCRVLSYIHAQIPAIIHKDIKPENIMVNDNGDVKLIDFGSARQFNENKSSDTMLLGTHGYAAPEQYGFKQTDQRTDIYSLGITMNEVINQSQMTVGKPLKKIILKCIEVDPDQRFQSVDEIIDMLCLLKKIKNQRKKYIAGFAGILVLLVAGILLYNPFGTADIYHFNSEIVAEAVSDQLDKEVDEITYEDLNRITAINIWGEQIIKDDDELTWESNPGNYVTRYSVNGQVYAERGSIETLEDFSHMQNLHTLQLVKQNISDLSSIENLRLVHLFLNDNNISDISALQNMKSLYTLEIGGNPVSDFSTVAALDTIGELDISDTLCRDLSFLSDNIHLKMLIAKHINIEELEFLLPLYNLETLNLQYNNITNCEAIKALEKLKELNIGNNPVKDISFINQMDSITAIVIKDTKIDPNTIDDRIEIRQD</sequence>
<organism evidence="13 14">
    <name type="scientific">Fusibacter paucivorans</name>
    <dbReference type="NCBI Taxonomy" id="76009"/>
    <lineage>
        <taxon>Bacteria</taxon>
        <taxon>Bacillati</taxon>
        <taxon>Bacillota</taxon>
        <taxon>Clostridia</taxon>
        <taxon>Eubacteriales</taxon>
        <taxon>Eubacteriales Family XII. Incertae Sedis</taxon>
        <taxon>Fusibacter</taxon>
    </lineage>
</organism>
<dbReference type="PROSITE" id="PS50011">
    <property type="entry name" value="PROTEIN_KINASE_DOM"/>
    <property type="match status" value="1"/>
</dbReference>
<dbReference type="InterPro" id="IPR001611">
    <property type="entry name" value="Leu-rich_rpt"/>
</dbReference>
<keyword evidence="14" id="KW-1185">Reference proteome</keyword>
<comment type="caution">
    <text evidence="13">The sequence shown here is derived from an EMBL/GenBank/DDBJ whole genome shotgun (WGS) entry which is preliminary data.</text>
</comment>
<evidence type="ECO:0000256" key="3">
    <source>
        <dbReference type="ARBA" id="ARBA00022614"/>
    </source>
</evidence>
<name>A0ABS5PR78_9FIRM</name>
<accession>A0ABS5PR78</accession>
<comment type="catalytic activity">
    <reaction evidence="10">
        <text>L-seryl-[protein] + ATP = O-phospho-L-seryl-[protein] + ADP + H(+)</text>
        <dbReference type="Rhea" id="RHEA:17989"/>
        <dbReference type="Rhea" id="RHEA-COMP:9863"/>
        <dbReference type="Rhea" id="RHEA-COMP:11604"/>
        <dbReference type="ChEBI" id="CHEBI:15378"/>
        <dbReference type="ChEBI" id="CHEBI:29999"/>
        <dbReference type="ChEBI" id="CHEBI:30616"/>
        <dbReference type="ChEBI" id="CHEBI:83421"/>
        <dbReference type="ChEBI" id="CHEBI:456216"/>
        <dbReference type="EC" id="2.7.11.1"/>
    </reaction>
</comment>
<dbReference type="Pfam" id="PF00069">
    <property type="entry name" value="Pkinase"/>
    <property type="match status" value="1"/>
</dbReference>
<comment type="catalytic activity">
    <reaction evidence="9">
        <text>L-threonyl-[protein] + ATP = O-phospho-L-threonyl-[protein] + ADP + H(+)</text>
        <dbReference type="Rhea" id="RHEA:46608"/>
        <dbReference type="Rhea" id="RHEA-COMP:11060"/>
        <dbReference type="Rhea" id="RHEA-COMP:11605"/>
        <dbReference type="ChEBI" id="CHEBI:15378"/>
        <dbReference type="ChEBI" id="CHEBI:30013"/>
        <dbReference type="ChEBI" id="CHEBI:30616"/>
        <dbReference type="ChEBI" id="CHEBI:61977"/>
        <dbReference type="ChEBI" id="CHEBI:456216"/>
        <dbReference type="EC" id="2.7.11.1"/>
    </reaction>
</comment>
<evidence type="ECO:0000256" key="9">
    <source>
        <dbReference type="ARBA" id="ARBA00047899"/>
    </source>
</evidence>
<dbReference type="CDD" id="cd14014">
    <property type="entry name" value="STKc_PknB_like"/>
    <property type="match status" value="1"/>
</dbReference>
<proteinExistence type="predicted"/>
<dbReference type="SUPFAM" id="SSF56112">
    <property type="entry name" value="Protein kinase-like (PK-like)"/>
    <property type="match status" value="1"/>
</dbReference>
<dbReference type="PANTHER" id="PTHR24363:SF0">
    <property type="entry name" value="SERINE_THREONINE KINASE LIKE DOMAIN CONTAINING 1"/>
    <property type="match status" value="1"/>
</dbReference>
<keyword evidence="11" id="KW-0472">Membrane</keyword>
<dbReference type="SMART" id="SM00220">
    <property type="entry name" value="S_TKc"/>
    <property type="match status" value="1"/>
</dbReference>
<evidence type="ECO:0000313" key="13">
    <source>
        <dbReference type="EMBL" id="MBS7526924.1"/>
    </source>
</evidence>
<evidence type="ECO:0000256" key="8">
    <source>
        <dbReference type="ARBA" id="ARBA00022840"/>
    </source>
</evidence>
<dbReference type="PROSITE" id="PS00108">
    <property type="entry name" value="PROTEIN_KINASE_ST"/>
    <property type="match status" value="1"/>
</dbReference>
<evidence type="ECO:0000256" key="6">
    <source>
        <dbReference type="ARBA" id="ARBA00022741"/>
    </source>
</evidence>
<feature type="domain" description="Protein kinase" evidence="12">
    <location>
        <begin position="29"/>
        <end position="332"/>
    </location>
</feature>
<dbReference type="Proteomes" id="UP000746471">
    <property type="component" value="Unassembled WGS sequence"/>
</dbReference>
<gene>
    <name evidence="13" type="ORF">KHM83_09560</name>
</gene>
<dbReference type="EC" id="2.7.11.1" evidence="1"/>
<evidence type="ECO:0000256" key="5">
    <source>
        <dbReference type="ARBA" id="ARBA00022737"/>
    </source>
</evidence>
<dbReference type="GO" id="GO:0016301">
    <property type="term" value="F:kinase activity"/>
    <property type="evidence" value="ECO:0007669"/>
    <property type="project" value="UniProtKB-KW"/>
</dbReference>
<dbReference type="PANTHER" id="PTHR24363">
    <property type="entry name" value="SERINE/THREONINE PROTEIN KINASE"/>
    <property type="match status" value="1"/>
</dbReference>
<evidence type="ECO:0000256" key="1">
    <source>
        <dbReference type="ARBA" id="ARBA00012513"/>
    </source>
</evidence>
<dbReference type="Gene3D" id="1.10.510.10">
    <property type="entry name" value="Transferase(Phosphotransferase) domain 1"/>
    <property type="match status" value="1"/>
</dbReference>
<dbReference type="InterPro" id="IPR008271">
    <property type="entry name" value="Ser/Thr_kinase_AS"/>
</dbReference>
<keyword evidence="2" id="KW-0723">Serine/threonine-protein kinase</keyword>
<dbReference type="InterPro" id="IPR025875">
    <property type="entry name" value="Leu-rich_rpt_4"/>
</dbReference>
<evidence type="ECO:0000259" key="12">
    <source>
        <dbReference type="PROSITE" id="PS50011"/>
    </source>
</evidence>
<evidence type="ECO:0000256" key="7">
    <source>
        <dbReference type="ARBA" id="ARBA00022777"/>
    </source>
</evidence>
<protein>
    <recommendedName>
        <fullName evidence="1">non-specific serine/threonine protein kinase</fullName>
        <ecNumber evidence="1">2.7.11.1</ecNumber>
    </recommendedName>
</protein>
<dbReference type="Gene3D" id="3.80.10.10">
    <property type="entry name" value="Ribonuclease Inhibitor"/>
    <property type="match status" value="1"/>
</dbReference>
<feature type="transmembrane region" description="Helical" evidence="11">
    <location>
        <begin position="264"/>
        <end position="285"/>
    </location>
</feature>
<evidence type="ECO:0000256" key="4">
    <source>
        <dbReference type="ARBA" id="ARBA00022679"/>
    </source>
</evidence>
<keyword evidence="11" id="KW-1133">Transmembrane helix</keyword>
<dbReference type="PROSITE" id="PS51450">
    <property type="entry name" value="LRR"/>
    <property type="match status" value="2"/>
</dbReference>
<evidence type="ECO:0000313" key="14">
    <source>
        <dbReference type="Proteomes" id="UP000746471"/>
    </source>
</evidence>